<organism evidence="2">
    <name type="scientific">Rodentolepis nana</name>
    <name type="common">Dwarf tapeworm</name>
    <name type="synonym">Hymenolepis nana</name>
    <dbReference type="NCBI Taxonomy" id="102285"/>
    <lineage>
        <taxon>Eukaryota</taxon>
        <taxon>Metazoa</taxon>
        <taxon>Spiralia</taxon>
        <taxon>Lophotrochozoa</taxon>
        <taxon>Platyhelminthes</taxon>
        <taxon>Cestoda</taxon>
        <taxon>Eucestoda</taxon>
        <taxon>Cyclophyllidea</taxon>
        <taxon>Hymenolepididae</taxon>
        <taxon>Rodentolepis</taxon>
    </lineage>
</organism>
<dbReference type="AlphaFoldDB" id="A0A158QIM5"/>
<feature type="transmembrane region" description="Helical" evidence="1">
    <location>
        <begin position="110"/>
        <end position="130"/>
    </location>
</feature>
<reference evidence="2" key="1">
    <citation type="submission" date="2016-04" db="UniProtKB">
        <authorList>
            <consortium name="WormBaseParasite"/>
        </authorList>
    </citation>
    <scope>IDENTIFICATION</scope>
</reference>
<keyword evidence="1" id="KW-0812">Transmembrane</keyword>
<dbReference type="WBParaSite" id="HNAJ_0000965301-mRNA-1">
    <property type="protein sequence ID" value="HNAJ_0000965301-mRNA-1"/>
    <property type="gene ID" value="HNAJ_0000965301"/>
</dbReference>
<keyword evidence="1" id="KW-1133">Transmembrane helix</keyword>
<evidence type="ECO:0000256" key="1">
    <source>
        <dbReference type="SAM" id="Phobius"/>
    </source>
</evidence>
<sequence length="251" mass="27339">MLQIHLSLPTSPSTLLSPDVIWTVVNEVEKGQGSGKIGNSTSPSSSSPLLISLPLDMFSDLPSQLAIASNSTQVAVTGDIVLFAEPLTIFNLSAAEANSGNNTTDLSSSLLLLLIVCVLILLLGILLLPARLGIFYWQRFCSFSISRSVKSRRSRKLTAATKKALKQLPVKCLNQVDPLISEGFDQCAICIELFKPQDLIRSLPCRYFISFMHLLVIMLIMSCLFCKVCSSCVSTFLVFSLVSSRISVLAY</sequence>
<evidence type="ECO:0000313" key="2">
    <source>
        <dbReference type="WBParaSite" id="HNAJ_0000965301-mRNA-1"/>
    </source>
</evidence>
<name>A0A158QIM5_RODNA</name>
<protein>
    <submittedName>
        <fullName evidence="2">RING-type domain-containing protein</fullName>
    </submittedName>
</protein>
<feature type="transmembrane region" description="Helical" evidence="1">
    <location>
        <begin position="211"/>
        <end position="242"/>
    </location>
</feature>
<accession>A0A158QIM5</accession>
<dbReference type="STRING" id="102285.A0A158QIM5"/>
<keyword evidence="1" id="KW-0472">Membrane</keyword>
<proteinExistence type="predicted"/>